<sequence>MNIIIDITEGKKLVPYIVLVSKRGNSSLNIQRIAQIISLFKLNCEIFAVNPDVTLRTLRLQILFY</sequence>
<protein>
    <submittedName>
        <fullName evidence="1">Acyltransferase</fullName>
    </submittedName>
</protein>
<evidence type="ECO:0000313" key="2">
    <source>
        <dbReference type="Proteomes" id="UP000223839"/>
    </source>
</evidence>
<keyword evidence="1" id="KW-0808">Transferase</keyword>
<dbReference type="Proteomes" id="UP000223839">
    <property type="component" value="Unassembled WGS sequence"/>
</dbReference>
<comment type="caution">
    <text evidence="1">The sequence shown here is derived from an EMBL/GenBank/DDBJ whole genome shotgun (WGS) entry which is preliminary data.</text>
</comment>
<name>A0AB36TN80_BACTU</name>
<dbReference type="EMBL" id="NUYG01000071">
    <property type="protein sequence ID" value="PFM85508.1"/>
    <property type="molecule type" value="Genomic_DNA"/>
</dbReference>
<keyword evidence="1" id="KW-0012">Acyltransferase</keyword>
<reference evidence="1 2" key="1">
    <citation type="submission" date="2017-09" db="EMBL/GenBank/DDBJ databases">
        <title>Large-scale bioinformatics analysis of Bacillus genomes uncovers conserved roles of natural products in bacterial physiology.</title>
        <authorList>
            <consortium name="Agbiome Team Llc"/>
            <person name="Bleich R.M."/>
            <person name="Grubbs K.J."/>
            <person name="Santa Maria K.C."/>
            <person name="Allen S.E."/>
            <person name="Farag S."/>
            <person name="Shank E.A."/>
            <person name="Bowers A."/>
        </authorList>
    </citation>
    <scope>NUCLEOTIDE SEQUENCE [LARGE SCALE GENOMIC DNA]</scope>
    <source>
        <strain evidence="1 2">AFS077661</strain>
    </source>
</reference>
<gene>
    <name evidence="1" type="ORF">COJ61_27530</name>
</gene>
<dbReference type="AlphaFoldDB" id="A0AB36TN80"/>
<organism evidence="1 2">
    <name type="scientific">Bacillus thuringiensis</name>
    <dbReference type="NCBI Taxonomy" id="1428"/>
    <lineage>
        <taxon>Bacteria</taxon>
        <taxon>Bacillati</taxon>
        <taxon>Bacillota</taxon>
        <taxon>Bacilli</taxon>
        <taxon>Bacillales</taxon>
        <taxon>Bacillaceae</taxon>
        <taxon>Bacillus</taxon>
        <taxon>Bacillus cereus group</taxon>
    </lineage>
</organism>
<dbReference type="GO" id="GO:0016746">
    <property type="term" value="F:acyltransferase activity"/>
    <property type="evidence" value="ECO:0007669"/>
    <property type="project" value="UniProtKB-KW"/>
</dbReference>
<evidence type="ECO:0000313" key="1">
    <source>
        <dbReference type="EMBL" id="PFM85508.1"/>
    </source>
</evidence>
<accession>A0AB36TN80</accession>
<proteinExistence type="predicted"/>